<dbReference type="GO" id="GO:0071281">
    <property type="term" value="P:cellular response to iron ion"/>
    <property type="evidence" value="ECO:0007669"/>
    <property type="project" value="TreeGrafter"/>
</dbReference>
<accession>A0A0D8IGU7</accession>
<dbReference type="Pfam" id="PF01497">
    <property type="entry name" value="Peripla_BP_2"/>
    <property type="match status" value="1"/>
</dbReference>
<reference evidence="2 3" key="1">
    <citation type="submission" date="2014-10" db="EMBL/GenBank/DDBJ databases">
        <title>Genome sequence of Clostridium aceticum DSM 1496.</title>
        <authorList>
            <person name="Poehlein A."/>
            <person name="Schiel-Bengelsdorf B."/>
            <person name="Gottschalk G."/>
            <person name="Duerre P."/>
            <person name="Daniel R."/>
        </authorList>
    </citation>
    <scope>NUCLEOTIDE SEQUENCE [LARGE SCALE GENOMIC DNA]</scope>
    <source>
        <strain evidence="2 3">DSM 1496</strain>
    </source>
</reference>
<evidence type="ECO:0000313" key="2">
    <source>
        <dbReference type="EMBL" id="AKL94379.1"/>
    </source>
</evidence>
<dbReference type="Gene3D" id="1.20.58.2180">
    <property type="match status" value="1"/>
</dbReference>
<dbReference type="KEGG" id="cace:CACET_c08710"/>
<dbReference type="PANTHER" id="PTHR30535:SF34">
    <property type="entry name" value="MOLYBDATE-BINDING PROTEIN MOLA"/>
    <property type="match status" value="1"/>
</dbReference>
<dbReference type="EMBL" id="CP009687">
    <property type="protein sequence ID" value="AKL94379.1"/>
    <property type="molecule type" value="Genomic_DNA"/>
</dbReference>
<name>A0A0D8IGU7_9CLOT</name>
<dbReference type="Gene3D" id="3.40.50.1980">
    <property type="entry name" value="Nitrogenase molybdenum iron protein domain"/>
    <property type="match status" value="2"/>
</dbReference>
<evidence type="ECO:0000256" key="1">
    <source>
        <dbReference type="ARBA" id="ARBA00008814"/>
    </source>
</evidence>
<dbReference type="PATRIC" id="fig|84022.5.peg.2455"/>
<gene>
    <name evidence="2" type="ORF">CACET_c08710</name>
</gene>
<dbReference type="AlphaFoldDB" id="A0A0D8IGU7"/>
<dbReference type="PANTHER" id="PTHR30535">
    <property type="entry name" value="VITAMIN B12-BINDING PROTEIN"/>
    <property type="match status" value="1"/>
</dbReference>
<proteinExistence type="inferred from homology"/>
<sequence>MTLNGDYLSNSTLNGVRHFLFFVVPIINVREVNRGIHRKRGENEMKVFKKLLSLALVCAMTLLLFVGCADRTQTSSDEPASVVDETQSMEETTIRLVDHLGRTVELPTPAQRVIGTHNPSMNMVVVLDGNGSRFAGFGNKDMAYGLYDLVAPEINEVTQIGKGKNINMETVMTVNPDLIVMPVRFKDMIDQLAEIGVPSIALDVEKFDSIKDGLILVGKAIGQDERAEELVTFFDKKISEISAVAEKVTEKPTVLMLSGSSKTSVSTDKMLQNLMVDTAGGVNVTAGFQAEELWTEVNIEQIIAWNPEVVYIPVYADYTVEDILKDPQWASISAIQNKKVFQFPSKLEPWDYPVAASLLGLCWTCYNLHPEHYSFEELMEDANEFYQIVYGQTFTAEQLGISK</sequence>
<dbReference type="SUPFAM" id="SSF53807">
    <property type="entry name" value="Helical backbone' metal receptor"/>
    <property type="match status" value="1"/>
</dbReference>
<evidence type="ECO:0000313" key="3">
    <source>
        <dbReference type="Proteomes" id="UP000035704"/>
    </source>
</evidence>
<dbReference type="STRING" id="84022.CACET_c08710"/>
<protein>
    <submittedName>
        <fullName evidence="2">ABC-type tungstate transport system, permease component</fullName>
    </submittedName>
</protein>
<dbReference type="InterPro" id="IPR002491">
    <property type="entry name" value="ABC_transptr_periplasmic_BD"/>
</dbReference>
<dbReference type="InterPro" id="IPR050902">
    <property type="entry name" value="ABC_Transporter_SBP"/>
</dbReference>
<organism evidence="2 3">
    <name type="scientific">Clostridium aceticum</name>
    <dbReference type="NCBI Taxonomy" id="84022"/>
    <lineage>
        <taxon>Bacteria</taxon>
        <taxon>Bacillati</taxon>
        <taxon>Bacillota</taxon>
        <taxon>Clostridia</taxon>
        <taxon>Eubacteriales</taxon>
        <taxon>Clostridiaceae</taxon>
        <taxon>Clostridium</taxon>
    </lineage>
</organism>
<dbReference type="PROSITE" id="PS50983">
    <property type="entry name" value="FE_B12_PBP"/>
    <property type="match status" value="1"/>
</dbReference>
<comment type="similarity">
    <text evidence="1">Belongs to the bacterial solute-binding protein 8 family.</text>
</comment>
<dbReference type="Proteomes" id="UP000035704">
    <property type="component" value="Chromosome"/>
</dbReference>
<keyword evidence="3" id="KW-1185">Reference proteome</keyword>